<accession>A0A1G7RNB7</accession>
<evidence type="ECO:0000256" key="1">
    <source>
        <dbReference type="SAM" id="MobiDB-lite"/>
    </source>
</evidence>
<dbReference type="STRING" id="440168.SAMN04487974_10110"/>
<dbReference type="EMBL" id="FNCS01000001">
    <property type="protein sequence ID" value="SDG12193.1"/>
    <property type="molecule type" value="Genomic_DNA"/>
</dbReference>
<evidence type="ECO:0000313" key="3">
    <source>
        <dbReference type="Proteomes" id="UP000199495"/>
    </source>
</evidence>
<gene>
    <name evidence="2" type="ORF">SAMN04487974_10110</name>
</gene>
<protein>
    <submittedName>
        <fullName evidence="2">Uncharacterized protein</fullName>
    </submittedName>
</protein>
<evidence type="ECO:0000313" key="2">
    <source>
        <dbReference type="EMBL" id="SDG12193.1"/>
    </source>
</evidence>
<organism evidence="2 3">
    <name type="scientific">Pelagibacterium luteolum</name>
    <dbReference type="NCBI Taxonomy" id="440168"/>
    <lineage>
        <taxon>Bacteria</taxon>
        <taxon>Pseudomonadati</taxon>
        <taxon>Pseudomonadota</taxon>
        <taxon>Alphaproteobacteria</taxon>
        <taxon>Hyphomicrobiales</taxon>
        <taxon>Devosiaceae</taxon>
        <taxon>Pelagibacterium</taxon>
    </lineage>
</organism>
<dbReference type="Proteomes" id="UP000199495">
    <property type="component" value="Unassembled WGS sequence"/>
</dbReference>
<name>A0A1G7RNB7_9HYPH</name>
<reference evidence="2 3" key="1">
    <citation type="submission" date="2016-10" db="EMBL/GenBank/DDBJ databases">
        <authorList>
            <person name="de Groot N.N."/>
        </authorList>
    </citation>
    <scope>NUCLEOTIDE SEQUENCE [LARGE SCALE GENOMIC DNA]</scope>
    <source>
        <strain evidence="2 3">CGMCC 1.10267</strain>
    </source>
</reference>
<keyword evidence="3" id="KW-1185">Reference proteome</keyword>
<sequence>MGQDRDKSLLASPAERQLSTSKYHGGGLSLHIPTSITLGMPLRIKKAPFPGPFAFIAIDRLFCRMLHDFALDDRQDQQSAVAGIDPDRAAIQDVAGQEFFGQFVLKGALDDAL</sequence>
<proteinExistence type="predicted"/>
<dbReference type="AlphaFoldDB" id="A0A1G7RNB7"/>
<feature type="region of interest" description="Disordered" evidence="1">
    <location>
        <begin position="1"/>
        <end position="26"/>
    </location>
</feature>